<accession>A0A1G4AR55</accession>
<dbReference type="AlphaFoldDB" id="A0A1G4AR55"/>
<keyword evidence="2" id="KW-1185">Reference proteome</keyword>
<protein>
    <submittedName>
        <fullName evidence="1">Uncharacterized protein</fullName>
    </submittedName>
</protein>
<dbReference type="RefSeq" id="XP_022468811.1">
    <property type="nucleotide sequence ID" value="XM_022624693.1"/>
</dbReference>
<reference evidence="1 2" key="1">
    <citation type="submission" date="2016-09" db="EMBL/GenBank/DDBJ databases">
        <authorList>
            <person name="Capua I."/>
            <person name="De Benedictis P."/>
            <person name="Joannis T."/>
            <person name="Lombin L.H."/>
            <person name="Cattoli G."/>
        </authorList>
    </citation>
    <scope>NUCLEOTIDE SEQUENCE [LARGE SCALE GENOMIC DNA]</scope>
    <source>
        <strain evidence="1 2">IMI 309357</strain>
    </source>
</reference>
<dbReference type="EMBL" id="MJBS01000176">
    <property type="protein sequence ID" value="OHE91639.1"/>
    <property type="molecule type" value="Genomic_DNA"/>
</dbReference>
<evidence type="ECO:0000313" key="1">
    <source>
        <dbReference type="EMBL" id="OHE91639.1"/>
    </source>
</evidence>
<evidence type="ECO:0000313" key="2">
    <source>
        <dbReference type="Proteomes" id="UP000176998"/>
    </source>
</evidence>
<dbReference type="Proteomes" id="UP000176998">
    <property type="component" value="Unassembled WGS sequence"/>
</dbReference>
<name>A0A1G4AR55_9PEZI</name>
<gene>
    <name evidence="1" type="ORF">CORC01_13075</name>
</gene>
<sequence>MPGRVMPPPFRLSRLFSHHISTRHPFQFPSVFFWHFALVSVRYGTPHRRLKPQSPITSPPCTARYLLLVSLSASSWRGPFVKSFPRLPGLEKPRPPSLPTVYCLTAGINNHQRHRQGQWQWQKQQRRRTAVQCNEHLFVK</sequence>
<dbReference type="GeneID" id="34566203"/>
<proteinExistence type="predicted"/>
<comment type="caution">
    <text evidence="1">The sequence shown here is derived from an EMBL/GenBank/DDBJ whole genome shotgun (WGS) entry which is preliminary data.</text>
</comment>
<organism evidence="1 2">
    <name type="scientific">Colletotrichum orchidophilum</name>
    <dbReference type="NCBI Taxonomy" id="1209926"/>
    <lineage>
        <taxon>Eukaryota</taxon>
        <taxon>Fungi</taxon>
        <taxon>Dikarya</taxon>
        <taxon>Ascomycota</taxon>
        <taxon>Pezizomycotina</taxon>
        <taxon>Sordariomycetes</taxon>
        <taxon>Hypocreomycetidae</taxon>
        <taxon>Glomerellales</taxon>
        <taxon>Glomerellaceae</taxon>
        <taxon>Colletotrichum</taxon>
    </lineage>
</organism>